<dbReference type="SUPFAM" id="SSF54236">
    <property type="entry name" value="Ubiquitin-like"/>
    <property type="match status" value="1"/>
</dbReference>
<evidence type="ECO:0000259" key="6">
    <source>
        <dbReference type="PROSITE" id="PS50053"/>
    </source>
</evidence>
<evidence type="ECO:0000313" key="8">
    <source>
        <dbReference type="Proteomes" id="UP000054313"/>
    </source>
</evidence>
<dbReference type="InterPro" id="IPR006116">
    <property type="entry name" value="NT_2-5OAS_ClassI-CCAase"/>
</dbReference>
<dbReference type="FunFam" id="1.10.1410.20:FF:000001">
    <property type="entry name" value="2'-5'-oligoadenylate synthetase 1"/>
    <property type="match status" value="1"/>
</dbReference>
<feature type="non-terminal residue" evidence="7">
    <location>
        <position position="355"/>
    </location>
</feature>
<dbReference type="GO" id="GO:0045087">
    <property type="term" value="P:innate immune response"/>
    <property type="evidence" value="ECO:0007669"/>
    <property type="project" value="UniProtKB-KW"/>
</dbReference>
<evidence type="ECO:0000256" key="4">
    <source>
        <dbReference type="ARBA" id="ARBA00023118"/>
    </source>
</evidence>
<protein>
    <submittedName>
        <fullName evidence="7">2'-5'-oligoadenylate synthase-like 1</fullName>
    </submittedName>
</protein>
<keyword evidence="2" id="KW-0399">Innate immunity</keyword>
<dbReference type="InterPro" id="IPR043519">
    <property type="entry name" value="NT_sf"/>
</dbReference>
<dbReference type="SUPFAM" id="SSF81631">
    <property type="entry name" value="PAP/OAS1 substrate-binding domain"/>
    <property type="match status" value="1"/>
</dbReference>
<evidence type="ECO:0000313" key="7">
    <source>
        <dbReference type="EMBL" id="KFV52056.1"/>
    </source>
</evidence>
<dbReference type="GO" id="GO:0045071">
    <property type="term" value="P:negative regulation of viral genome replication"/>
    <property type="evidence" value="ECO:0007669"/>
    <property type="project" value="TreeGrafter"/>
</dbReference>
<dbReference type="EMBL" id="KK622817">
    <property type="protein sequence ID" value="KFV52056.1"/>
    <property type="molecule type" value="Genomic_DNA"/>
</dbReference>
<dbReference type="GO" id="GO:0046872">
    <property type="term" value="F:metal ion binding"/>
    <property type="evidence" value="ECO:0007669"/>
    <property type="project" value="UniProtKB-KW"/>
</dbReference>
<dbReference type="GO" id="GO:0001730">
    <property type="term" value="F:2'-5'-oligoadenylate synthetase activity"/>
    <property type="evidence" value="ECO:0007669"/>
    <property type="project" value="UniProtKB-EC"/>
</dbReference>
<dbReference type="SUPFAM" id="SSF81301">
    <property type="entry name" value="Nucleotidyltransferase"/>
    <property type="match status" value="1"/>
</dbReference>
<dbReference type="PANTHER" id="PTHR11258">
    <property type="entry name" value="2-5 OLIGOADENYLATE SYNTHETASE"/>
    <property type="match status" value="1"/>
</dbReference>
<reference evidence="7 8" key="1">
    <citation type="submission" date="2014-04" db="EMBL/GenBank/DDBJ databases">
        <title>Genome evolution of avian class.</title>
        <authorList>
            <person name="Zhang G."/>
            <person name="Li C."/>
        </authorList>
    </citation>
    <scope>NUCLEOTIDE SEQUENCE [LARGE SCALE GENOMIC DNA]</scope>
    <source>
        <strain evidence="7">BGI_N328</strain>
    </source>
</reference>
<keyword evidence="8" id="KW-1185">Reference proteome</keyword>
<dbReference type="GO" id="GO:0016020">
    <property type="term" value="C:membrane"/>
    <property type="evidence" value="ECO:0007669"/>
    <property type="project" value="TreeGrafter"/>
</dbReference>
<dbReference type="GO" id="GO:0005829">
    <property type="term" value="C:cytosol"/>
    <property type="evidence" value="ECO:0007669"/>
    <property type="project" value="TreeGrafter"/>
</dbReference>
<dbReference type="Gene3D" id="1.10.1410.20">
    <property type="entry name" value="2'-5'-oligoadenylate synthetase 1, domain 2"/>
    <property type="match status" value="1"/>
</dbReference>
<keyword evidence="3" id="KW-0391">Immunity</keyword>
<dbReference type="InterPro" id="IPR029071">
    <property type="entry name" value="Ubiquitin-like_domsf"/>
</dbReference>
<dbReference type="Proteomes" id="UP000054313">
    <property type="component" value="Unassembled WGS sequence"/>
</dbReference>
<dbReference type="PROSITE" id="PS00833">
    <property type="entry name" value="25A_SYNTH_2"/>
    <property type="match status" value="1"/>
</dbReference>
<feature type="non-terminal residue" evidence="7">
    <location>
        <position position="1"/>
    </location>
</feature>
<comment type="similarity">
    <text evidence="1">Belongs to the 2-5A synthase family.</text>
</comment>
<dbReference type="InterPro" id="IPR018952">
    <property type="entry name" value="2-5-oligoAdlate_synth_1_dom2/C"/>
</dbReference>
<dbReference type="Gene3D" id="3.30.460.10">
    <property type="entry name" value="Beta Polymerase, domain 2"/>
    <property type="match status" value="1"/>
</dbReference>
<evidence type="ECO:0000256" key="5">
    <source>
        <dbReference type="SAM" id="MobiDB-lite"/>
    </source>
</evidence>
<evidence type="ECO:0000256" key="1">
    <source>
        <dbReference type="ARBA" id="ARBA00009526"/>
    </source>
</evidence>
<dbReference type="PROSITE" id="PS50053">
    <property type="entry name" value="UBIQUITIN_2"/>
    <property type="match status" value="1"/>
</dbReference>
<dbReference type="InterPro" id="IPR000626">
    <property type="entry name" value="Ubiquitin-like_dom"/>
</dbReference>
<proteinExistence type="inferred from homology"/>
<dbReference type="GO" id="GO:0003725">
    <property type="term" value="F:double-stranded RNA binding"/>
    <property type="evidence" value="ECO:0007669"/>
    <property type="project" value="TreeGrafter"/>
</dbReference>
<dbReference type="CDD" id="cd05400">
    <property type="entry name" value="NT_2-5OAS_ClassI-CCAase"/>
    <property type="match status" value="1"/>
</dbReference>
<organism evidence="7 8">
    <name type="scientific">Gavia stellata</name>
    <name type="common">Red-throated diver</name>
    <name type="synonym">Colymbus stellatus</name>
    <dbReference type="NCBI Taxonomy" id="37040"/>
    <lineage>
        <taxon>Eukaryota</taxon>
        <taxon>Metazoa</taxon>
        <taxon>Chordata</taxon>
        <taxon>Craniata</taxon>
        <taxon>Vertebrata</taxon>
        <taxon>Euteleostomi</taxon>
        <taxon>Archelosauria</taxon>
        <taxon>Archosauria</taxon>
        <taxon>Dinosauria</taxon>
        <taxon>Saurischia</taxon>
        <taxon>Theropoda</taxon>
        <taxon>Coelurosauria</taxon>
        <taxon>Aves</taxon>
        <taxon>Neognathae</taxon>
        <taxon>Neoaves</taxon>
        <taxon>Aequornithes</taxon>
        <taxon>Gaviiformes</taxon>
        <taxon>Gaviidae</taxon>
        <taxon>Gavia</taxon>
    </lineage>
</organism>
<dbReference type="PROSITE" id="PS50152">
    <property type="entry name" value="25A_SYNTH_3"/>
    <property type="match status" value="1"/>
</dbReference>
<feature type="region of interest" description="Disordered" evidence="5">
    <location>
        <begin position="50"/>
        <end position="73"/>
    </location>
</feature>
<dbReference type="GO" id="GO:0005654">
    <property type="term" value="C:nucleoplasm"/>
    <property type="evidence" value="ECO:0007669"/>
    <property type="project" value="TreeGrafter"/>
</dbReference>
<dbReference type="PANTHER" id="PTHR11258:SF7">
    <property type="entry name" value="2'-5'-OLIGOADENYLATE SYNTHASE-LIKE PROTEIN 2"/>
    <property type="match status" value="1"/>
</dbReference>
<dbReference type="GO" id="GO:0005524">
    <property type="term" value="F:ATP binding"/>
    <property type="evidence" value="ECO:0007669"/>
    <property type="project" value="UniProtKB-KW"/>
</dbReference>
<dbReference type="InterPro" id="IPR006117">
    <property type="entry name" value="2-5OAS_C_CS"/>
</dbReference>
<dbReference type="AlphaFoldDB" id="A0A093FCT1"/>
<sequence>QGGSAGKGTALRNNSDADVVLFLSCFTSYQEQKQQRKQILDLIERRGGSRHGARLGRQRWDGSHPPSHPAGHVSWDAQPDAGVYVGLLNASSDPGEFSPCFTELQKKFVKRHPAKLKNLLRLVKHWYKEYPFADLPPKYALELLTIYAWEEGTGSCESFVMAEGFRTVLELLRRHQEICIYWEKYYSLQHSQIGAHVKRLLRSPRPVILDPADPTGILGQGKNWDLVAREAARHCSLPCVNTAQPWGVQVRLPAPAGIVAPPLLPAFQRLAQQQPGRSTLILHNDETLATHGIFYSTTLMLLQTEPQAMEIFVKDDKNRTTTYMVQPTNTVRQLKEQIHARQGPPADQQCLTYGS</sequence>
<dbReference type="GO" id="GO:0051607">
    <property type="term" value="P:defense response to virus"/>
    <property type="evidence" value="ECO:0007669"/>
    <property type="project" value="UniProtKB-KW"/>
</dbReference>
<evidence type="ECO:0000256" key="3">
    <source>
        <dbReference type="ARBA" id="ARBA00022859"/>
    </source>
</evidence>
<dbReference type="Pfam" id="PF10421">
    <property type="entry name" value="OAS1_C"/>
    <property type="match status" value="1"/>
</dbReference>
<feature type="domain" description="Ubiquitin-like" evidence="6">
    <location>
        <begin position="309"/>
        <end position="355"/>
    </location>
</feature>
<dbReference type="Pfam" id="PF00240">
    <property type="entry name" value="ubiquitin"/>
    <property type="match status" value="1"/>
</dbReference>
<name>A0A093FCT1_GAVST</name>
<keyword evidence="4" id="KW-0051">Antiviral defense</keyword>
<gene>
    <name evidence="7" type="ORF">N328_08190</name>
</gene>
<accession>A0A093FCT1</accession>
<evidence type="ECO:0000256" key="2">
    <source>
        <dbReference type="ARBA" id="ARBA00022588"/>
    </source>
</evidence>
<dbReference type="Gene3D" id="3.10.20.90">
    <property type="entry name" value="Phosphatidylinositol 3-kinase Catalytic Subunit, Chain A, domain 1"/>
    <property type="match status" value="1"/>
</dbReference>